<evidence type="ECO:0008006" key="5">
    <source>
        <dbReference type="Google" id="ProtNLM"/>
    </source>
</evidence>
<keyword evidence="4" id="KW-1185">Reference proteome</keyword>
<accession>A0AAQ0BRQ4</accession>
<dbReference type="Proteomes" id="UP000594892">
    <property type="component" value="Chromosome 1"/>
</dbReference>
<dbReference type="PROSITE" id="PS51257">
    <property type="entry name" value="PROKAR_LIPOPROTEIN"/>
    <property type="match status" value="1"/>
</dbReference>
<gene>
    <name evidence="1" type="ORF">I6H06_03945</name>
    <name evidence="2" type="ORF">NFI99_00800</name>
</gene>
<protein>
    <recommendedName>
        <fullName evidence="5">Lipoprotein</fullName>
    </recommendedName>
</protein>
<dbReference type="Proteomes" id="UP001056386">
    <property type="component" value="Chromosome 2"/>
</dbReference>
<sequence>MIKHDRAQHPSKNMPVSLAGFSSCCDVNKDALRIQWYVALASGVEVSAFAASWRA</sequence>
<name>A0AAQ0BRQ4_BURGL</name>
<dbReference type="RefSeq" id="WP_162486896.1">
    <property type="nucleotide sequence ID" value="NZ_CP021075.1"/>
</dbReference>
<organism evidence="1 3">
    <name type="scientific">Burkholderia glumae</name>
    <name type="common">Pseudomonas glumae</name>
    <dbReference type="NCBI Taxonomy" id="337"/>
    <lineage>
        <taxon>Bacteria</taxon>
        <taxon>Pseudomonadati</taxon>
        <taxon>Pseudomonadota</taxon>
        <taxon>Betaproteobacteria</taxon>
        <taxon>Burkholderiales</taxon>
        <taxon>Burkholderiaceae</taxon>
        <taxon>Burkholderia</taxon>
    </lineage>
</organism>
<reference evidence="1 3" key="1">
    <citation type="submission" date="2020-12" db="EMBL/GenBank/DDBJ databases">
        <title>FDA dAtabase for Regulatory Grade micrObial Sequences (FDA-ARGOS): Supporting development and validation of Infectious Disease Dx tests.</title>
        <authorList>
            <person name="Minogue T."/>
            <person name="Wolcott M."/>
            <person name="Wasieloski L."/>
            <person name="Aguilar W."/>
            <person name="Moore D."/>
            <person name="Jaissle J."/>
            <person name="Tallon L."/>
            <person name="Sadzewicz L."/>
            <person name="Zhao X."/>
            <person name="Boylan J."/>
            <person name="Ott S."/>
            <person name="Bowen H."/>
            <person name="Vavikolanu K."/>
            <person name="Mehta A."/>
            <person name="Aluvathingal J."/>
            <person name="Nadendla S."/>
            <person name="Yan Y."/>
            <person name="Sichtig H."/>
        </authorList>
    </citation>
    <scope>NUCLEOTIDE SEQUENCE [LARGE SCALE GENOMIC DNA]</scope>
    <source>
        <strain evidence="1 3">FDAARGOS_949</strain>
    </source>
</reference>
<evidence type="ECO:0000313" key="1">
    <source>
        <dbReference type="EMBL" id="QPQ91418.1"/>
    </source>
</evidence>
<dbReference type="GeneID" id="45699160"/>
<evidence type="ECO:0000313" key="4">
    <source>
        <dbReference type="Proteomes" id="UP001056386"/>
    </source>
</evidence>
<proteinExistence type="predicted"/>
<dbReference type="EMBL" id="CP065600">
    <property type="protein sequence ID" value="QPQ91418.1"/>
    <property type="molecule type" value="Genomic_DNA"/>
</dbReference>
<reference evidence="2" key="2">
    <citation type="submission" date="2022-06" db="EMBL/GenBank/DDBJ databases">
        <title>Draft genome sequence of Burkholderia glumae strain GR20004 isolated from rice panicle showing bacterial panicle blight.</title>
        <authorList>
            <person name="Choi S.Y."/>
            <person name="Lee Y.H."/>
        </authorList>
    </citation>
    <scope>NUCLEOTIDE SEQUENCE</scope>
    <source>
        <strain evidence="2">GR20004</strain>
    </source>
</reference>
<evidence type="ECO:0000313" key="2">
    <source>
        <dbReference type="EMBL" id="USS44106.1"/>
    </source>
</evidence>
<evidence type="ECO:0000313" key="3">
    <source>
        <dbReference type="Proteomes" id="UP000594892"/>
    </source>
</evidence>
<dbReference type="AlphaFoldDB" id="A0AAQ0BRQ4"/>
<dbReference type="EMBL" id="CP099583">
    <property type="protein sequence ID" value="USS44106.1"/>
    <property type="molecule type" value="Genomic_DNA"/>
</dbReference>